<gene>
    <name evidence="2" type="ORF">PHYPA_010939</name>
</gene>
<dbReference type="Proteomes" id="UP000006727">
    <property type="component" value="Chromosome 7"/>
</dbReference>
<evidence type="ECO:0000313" key="3">
    <source>
        <dbReference type="EnsemblPlants" id="PAC:32924740.CDS.1"/>
    </source>
</evidence>
<accession>A0A2K1KD98</accession>
<keyword evidence="4" id="KW-1185">Reference proteome</keyword>
<dbReference type="EMBL" id="ABEU02000007">
    <property type="protein sequence ID" value="PNR51751.1"/>
    <property type="molecule type" value="Genomic_DNA"/>
</dbReference>
<feature type="region of interest" description="Disordered" evidence="1">
    <location>
        <begin position="1"/>
        <end position="26"/>
    </location>
</feature>
<dbReference type="Gramene" id="Pp3c7_27060V3.1">
    <property type="protein sequence ID" value="PAC:32924740.CDS.1"/>
    <property type="gene ID" value="Pp3c7_27060"/>
</dbReference>
<dbReference type="InParanoid" id="A0A2K1KD98"/>
<reference evidence="2 4" key="2">
    <citation type="journal article" date="2018" name="Plant J.">
        <title>The Physcomitrella patens chromosome-scale assembly reveals moss genome structure and evolution.</title>
        <authorList>
            <person name="Lang D."/>
            <person name="Ullrich K.K."/>
            <person name="Murat F."/>
            <person name="Fuchs J."/>
            <person name="Jenkins J."/>
            <person name="Haas F.B."/>
            <person name="Piednoel M."/>
            <person name="Gundlach H."/>
            <person name="Van Bel M."/>
            <person name="Meyberg R."/>
            <person name="Vives C."/>
            <person name="Morata J."/>
            <person name="Symeonidi A."/>
            <person name="Hiss M."/>
            <person name="Muchero W."/>
            <person name="Kamisugi Y."/>
            <person name="Saleh O."/>
            <person name="Blanc G."/>
            <person name="Decker E.L."/>
            <person name="van Gessel N."/>
            <person name="Grimwood J."/>
            <person name="Hayes R.D."/>
            <person name="Graham S.W."/>
            <person name="Gunter L.E."/>
            <person name="McDaniel S.F."/>
            <person name="Hoernstein S.N.W."/>
            <person name="Larsson A."/>
            <person name="Li F.W."/>
            <person name="Perroud P.F."/>
            <person name="Phillips J."/>
            <person name="Ranjan P."/>
            <person name="Rokshar D.S."/>
            <person name="Rothfels C.J."/>
            <person name="Schneider L."/>
            <person name="Shu S."/>
            <person name="Stevenson D.W."/>
            <person name="Thummler F."/>
            <person name="Tillich M."/>
            <person name="Villarreal Aguilar J.C."/>
            <person name="Widiez T."/>
            <person name="Wong G.K."/>
            <person name="Wymore A."/>
            <person name="Zhang Y."/>
            <person name="Zimmer A.D."/>
            <person name="Quatrano R.S."/>
            <person name="Mayer K.F.X."/>
            <person name="Goodstein D."/>
            <person name="Casacuberta J.M."/>
            <person name="Vandepoele K."/>
            <person name="Reski R."/>
            <person name="Cuming A.C."/>
            <person name="Tuskan G.A."/>
            <person name="Maumus F."/>
            <person name="Salse J."/>
            <person name="Schmutz J."/>
            <person name="Rensing S.A."/>
        </authorList>
    </citation>
    <scope>NUCLEOTIDE SEQUENCE [LARGE SCALE GENOMIC DNA]</scope>
    <source>
        <strain evidence="3 4">cv. Gransden 2004</strain>
    </source>
</reference>
<feature type="compositionally biased region" description="Polar residues" evidence="1">
    <location>
        <begin position="61"/>
        <end position="78"/>
    </location>
</feature>
<feature type="compositionally biased region" description="Acidic residues" evidence="1">
    <location>
        <begin position="139"/>
        <end position="170"/>
    </location>
</feature>
<organism evidence="2">
    <name type="scientific">Physcomitrium patens</name>
    <name type="common">Spreading-leaved earth moss</name>
    <name type="synonym">Physcomitrella patens</name>
    <dbReference type="NCBI Taxonomy" id="3218"/>
    <lineage>
        <taxon>Eukaryota</taxon>
        <taxon>Viridiplantae</taxon>
        <taxon>Streptophyta</taxon>
        <taxon>Embryophyta</taxon>
        <taxon>Bryophyta</taxon>
        <taxon>Bryophytina</taxon>
        <taxon>Bryopsida</taxon>
        <taxon>Funariidae</taxon>
        <taxon>Funariales</taxon>
        <taxon>Funariaceae</taxon>
        <taxon>Physcomitrium</taxon>
    </lineage>
</organism>
<reference evidence="2 4" key="1">
    <citation type="journal article" date="2008" name="Science">
        <title>The Physcomitrella genome reveals evolutionary insights into the conquest of land by plants.</title>
        <authorList>
            <person name="Rensing S."/>
            <person name="Lang D."/>
            <person name="Zimmer A."/>
            <person name="Terry A."/>
            <person name="Salamov A."/>
            <person name="Shapiro H."/>
            <person name="Nishiyama T."/>
            <person name="Perroud P.-F."/>
            <person name="Lindquist E."/>
            <person name="Kamisugi Y."/>
            <person name="Tanahashi T."/>
            <person name="Sakakibara K."/>
            <person name="Fujita T."/>
            <person name="Oishi K."/>
            <person name="Shin-I T."/>
            <person name="Kuroki Y."/>
            <person name="Toyoda A."/>
            <person name="Suzuki Y."/>
            <person name="Hashimoto A."/>
            <person name="Yamaguchi K."/>
            <person name="Sugano A."/>
            <person name="Kohara Y."/>
            <person name="Fujiyama A."/>
            <person name="Anterola A."/>
            <person name="Aoki S."/>
            <person name="Ashton N."/>
            <person name="Barbazuk W.B."/>
            <person name="Barker E."/>
            <person name="Bennetzen J."/>
            <person name="Bezanilla M."/>
            <person name="Blankenship R."/>
            <person name="Cho S.H."/>
            <person name="Dutcher S."/>
            <person name="Estelle M."/>
            <person name="Fawcett J.A."/>
            <person name="Gundlach H."/>
            <person name="Hanada K."/>
            <person name="Heyl A."/>
            <person name="Hicks K.A."/>
            <person name="Hugh J."/>
            <person name="Lohr M."/>
            <person name="Mayer K."/>
            <person name="Melkozernov A."/>
            <person name="Murata T."/>
            <person name="Nelson D."/>
            <person name="Pils B."/>
            <person name="Prigge M."/>
            <person name="Reiss B."/>
            <person name="Renner T."/>
            <person name="Rombauts S."/>
            <person name="Rushton P."/>
            <person name="Sanderfoot A."/>
            <person name="Schween G."/>
            <person name="Shiu S.-H."/>
            <person name="Stueber K."/>
            <person name="Theodoulou F.L."/>
            <person name="Tu H."/>
            <person name="Van de Peer Y."/>
            <person name="Verrier P.J."/>
            <person name="Waters E."/>
            <person name="Wood A."/>
            <person name="Yang L."/>
            <person name="Cove D."/>
            <person name="Cuming A."/>
            <person name="Hasebe M."/>
            <person name="Lucas S."/>
            <person name="Mishler D.B."/>
            <person name="Reski R."/>
            <person name="Grigoriev I."/>
            <person name="Quatrano R.S."/>
            <person name="Boore J.L."/>
        </authorList>
    </citation>
    <scope>NUCLEOTIDE SEQUENCE [LARGE SCALE GENOMIC DNA]</scope>
    <source>
        <strain evidence="3 4">cv. Gransden 2004</strain>
    </source>
</reference>
<name>A0A2K1KD98_PHYPA</name>
<feature type="region of interest" description="Disordered" evidence="1">
    <location>
        <begin position="57"/>
        <end position="170"/>
    </location>
</feature>
<sequence>MQRISPYQATKVTPASSHGSKYKSLPSSTLTYSAFTDLPKRMATAHLEDVRREFGDAAHQDCSSLGTCPTPTQGSNGMDRNGSQDRAIKPDSVCDDLGSAPCDRDSEVTRLVDAPAKGTVQFDLDKTGNERKASRDEGSGDSESEAAGDGEEEEEENEGEDGDGQEEEHE</sequence>
<dbReference type="AlphaFoldDB" id="A0A2K1KD98"/>
<dbReference type="EnsemblPlants" id="Pp3c7_27060V3.1">
    <property type="protein sequence ID" value="PAC:32924740.CDS.1"/>
    <property type="gene ID" value="Pp3c7_27060"/>
</dbReference>
<evidence type="ECO:0000313" key="2">
    <source>
        <dbReference type="EMBL" id="PNR51751.1"/>
    </source>
</evidence>
<evidence type="ECO:0000313" key="4">
    <source>
        <dbReference type="Proteomes" id="UP000006727"/>
    </source>
</evidence>
<evidence type="ECO:0000256" key="1">
    <source>
        <dbReference type="SAM" id="MobiDB-lite"/>
    </source>
</evidence>
<dbReference type="PaxDb" id="3218-PP1S457_14V6.1"/>
<protein>
    <submittedName>
        <fullName evidence="2 3">Uncharacterized protein</fullName>
    </submittedName>
</protein>
<reference evidence="3" key="3">
    <citation type="submission" date="2020-12" db="UniProtKB">
        <authorList>
            <consortium name="EnsemblPlants"/>
        </authorList>
    </citation>
    <scope>IDENTIFICATION</scope>
</reference>
<proteinExistence type="predicted"/>
<feature type="compositionally biased region" description="Basic and acidic residues" evidence="1">
    <location>
        <begin position="123"/>
        <end position="138"/>
    </location>
</feature>